<evidence type="ECO:0000313" key="5">
    <source>
        <dbReference type="Proteomes" id="UP000476055"/>
    </source>
</evidence>
<comment type="subcellular location">
    <subcellularLocation>
        <location evidence="3">Cytoplasm</location>
    </subcellularLocation>
</comment>
<comment type="caution">
    <text evidence="3">Lacks conserved residue(s) required for the propagation of feature annotation.</text>
</comment>
<dbReference type="GO" id="GO:0005737">
    <property type="term" value="C:cytoplasm"/>
    <property type="evidence" value="ECO:0007669"/>
    <property type="project" value="UniProtKB-SubCell"/>
</dbReference>
<dbReference type="GO" id="GO:0009117">
    <property type="term" value="P:nucleotide metabolic process"/>
    <property type="evidence" value="ECO:0007669"/>
    <property type="project" value="UniProtKB-KW"/>
</dbReference>
<feature type="site" description="Important for substrate specificity" evidence="3">
    <location>
        <position position="173"/>
    </location>
</feature>
<comment type="similarity">
    <text evidence="3">Belongs to the Maf family. YhdE subfamily.</text>
</comment>
<keyword evidence="3" id="KW-0546">Nucleotide metabolism</keyword>
<gene>
    <name evidence="4" type="ORF">FYJ59_01080</name>
</gene>
<comment type="caution">
    <text evidence="4">The sequence shown here is derived from an EMBL/GenBank/DDBJ whole genome shotgun (WGS) entry which is preliminary data.</text>
</comment>
<dbReference type="EC" id="3.6.1.9" evidence="3"/>
<dbReference type="EMBL" id="VUMU01000001">
    <property type="protein sequence ID" value="MST56855.1"/>
    <property type="molecule type" value="Genomic_DNA"/>
</dbReference>
<reference evidence="4 5" key="1">
    <citation type="submission" date="2019-08" db="EMBL/GenBank/DDBJ databases">
        <title>In-depth cultivation of the pig gut microbiome towards novel bacterial diversity and tailored functional studies.</title>
        <authorList>
            <person name="Wylensek D."/>
            <person name="Hitch T.C.A."/>
            <person name="Clavel T."/>
        </authorList>
    </citation>
    <scope>NUCLEOTIDE SEQUENCE [LARGE SCALE GENOMIC DNA]</scope>
    <source>
        <strain evidence="4 5">WCA3-601-WT-6H</strain>
    </source>
</reference>
<feature type="site" description="Important for substrate specificity" evidence="3">
    <location>
        <position position="13"/>
    </location>
</feature>
<dbReference type="CDD" id="cd00555">
    <property type="entry name" value="Maf"/>
    <property type="match status" value="1"/>
</dbReference>
<dbReference type="Proteomes" id="UP000476055">
    <property type="component" value="Unassembled WGS sequence"/>
</dbReference>
<dbReference type="PIRSF" id="PIRSF006305">
    <property type="entry name" value="Maf"/>
    <property type="match status" value="1"/>
</dbReference>
<dbReference type="AlphaFoldDB" id="A0A6L5YFD0"/>
<comment type="catalytic activity">
    <reaction evidence="3">
        <text>dTTP + H2O = dTMP + diphosphate + H(+)</text>
        <dbReference type="Rhea" id="RHEA:28534"/>
        <dbReference type="ChEBI" id="CHEBI:15377"/>
        <dbReference type="ChEBI" id="CHEBI:15378"/>
        <dbReference type="ChEBI" id="CHEBI:33019"/>
        <dbReference type="ChEBI" id="CHEBI:37568"/>
        <dbReference type="ChEBI" id="CHEBI:63528"/>
        <dbReference type="EC" id="3.6.1.9"/>
    </reaction>
</comment>
<name>A0A6L5YFD0_9FIRM</name>
<evidence type="ECO:0000256" key="3">
    <source>
        <dbReference type="HAMAP-Rule" id="MF_00528"/>
    </source>
</evidence>
<dbReference type="GO" id="GO:0047429">
    <property type="term" value="F:nucleoside triphosphate diphosphatase activity"/>
    <property type="evidence" value="ECO:0007669"/>
    <property type="project" value="UniProtKB-EC"/>
</dbReference>
<organism evidence="4 5">
    <name type="scientific">Waltera intestinalis</name>
    <dbReference type="NCBI Taxonomy" id="2606635"/>
    <lineage>
        <taxon>Bacteria</taxon>
        <taxon>Bacillati</taxon>
        <taxon>Bacillota</taxon>
        <taxon>Clostridia</taxon>
        <taxon>Lachnospirales</taxon>
        <taxon>Lachnospiraceae</taxon>
        <taxon>Waltera</taxon>
    </lineage>
</organism>
<evidence type="ECO:0000256" key="2">
    <source>
        <dbReference type="ARBA" id="ARBA00022801"/>
    </source>
</evidence>
<dbReference type="InterPro" id="IPR029001">
    <property type="entry name" value="ITPase-like_fam"/>
</dbReference>
<comment type="catalytic activity">
    <reaction evidence="3">
        <text>UTP + H2O = UMP + diphosphate + H(+)</text>
        <dbReference type="Rhea" id="RHEA:29395"/>
        <dbReference type="ChEBI" id="CHEBI:15377"/>
        <dbReference type="ChEBI" id="CHEBI:15378"/>
        <dbReference type="ChEBI" id="CHEBI:33019"/>
        <dbReference type="ChEBI" id="CHEBI:46398"/>
        <dbReference type="ChEBI" id="CHEBI:57865"/>
        <dbReference type="EC" id="3.6.1.9"/>
    </reaction>
</comment>
<dbReference type="Pfam" id="PF02545">
    <property type="entry name" value="Maf"/>
    <property type="match status" value="1"/>
</dbReference>
<dbReference type="HAMAP" id="MF_00528">
    <property type="entry name" value="Maf"/>
    <property type="match status" value="1"/>
</dbReference>
<dbReference type="Gene3D" id="3.90.950.10">
    <property type="match status" value="1"/>
</dbReference>
<sequence length="208" mass="22877">MNKKIILASASPRRRELLTQIGLDFDVVVSETEEKITSTEPAKVVEELSAQKAEAVWEKFAVNGVCEPEQKSGETTMTDTLVLGADTVVACDGKILGKPADTEAAAAMLTMLQGRGHEVYTGVTVLYEENGERKTLTFHEKTTVHFYPMTDAQIREYVATGDPMDKAGSYGIQGFCARYIRGIEGDYNNVVGLPVGRVYQELHELRLV</sequence>
<evidence type="ECO:0000256" key="1">
    <source>
        <dbReference type="ARBA" id="ARBA00001968"/>
    </source>
</evidence>
<dbReference type="InterPro" id="IPR003697">
    <property type="entry name" value="Maf-like"/>
</dbReference>
<keyword evidence="2 3" id="KW-0378">Hydrolase</keyword>
<protein>
    <recommendedName>
        <fullName evidence="3">dTTP/UTP pyrophosphatase</fullName>
        <shortName evidence="3">dTTPase/UTPase</shortName>
        <ecNumber evidence="3">3.6.1.9</ecNumber>
    </recommendedName>
    <alternativeName>
        <fullName evidence="3">Nucleoside triphosphate pyrophosphatase</fullName>
    </alternativeName>
    <alternativeName>
        <fullName evidence="3">Nucleotide pyrophosphatase</fullName>
        <shortName evidence="3">Nucleotide PPase</shortName>
    </alternativeName>
</protein>
<comment type="function">
    <text evidence="3">Nucleoside triphosphate pyrophosphatase that hydrolyzes dTTP and UTP. May have a dual role in cell division arrest and in preventing the incorporation of modified nucleotides into cellular nucleic acids.</text>
</comment>
<feature type="active site" description="Proton acceptor" evidence="3">
    <location>
        <position position="86"/>
    </location>
</feature>
<comment type="cofactor">
    <cofactor evidence="1 3">
        <name>a divalent metal cation</name>
        <dbReference type="ChEBI" id="CHEBI:60240"/>
    </cofactor>
</comment>
<proteinExistence type="inferred from homology"/>
<dbReference type="PANTHER" id="PTHR43213">
    <property type="entry name" value="BIFUNCTIONAL DTTP/UTP PYROPHOSPHATASE/METHYLTRANSFERASE PROTEIN-RELATED"/>
    <property type="match status" value="1"/>
</dbReference>
<dbReference type="RefSeq" id="WP_154494911.1">
    <property type="nucleotide sequence ID" value="NZ_VUMU01000001.1"/>
</dbReference>
<dbReference type="SUPFAM" id="SSF52972">
    <property type="entry name" value="ITPase-like"/>
    <property type="match status" value="1"/>
</dbReference>
<feature type="site" description="Important for substrate specificity" evidence="3">
    <location>
        <position position="87"/>
    </location>
</feature>
<keyword evidence="3" id="KW-0963">Cytoplasm</keyword>
<accession>A0A6L5YFD0</accession>
<dbReference type="PANTHER" id="PTHR43213:SF5">
    <property type="entry name" value="BIFUNCTIONAL DTTP_UTP PYROPHOSPHATASE_METHYLTRANSFERASE PROTEIN-RELATED"/>
    <property type="match status" value="1"/>
</dbReference>
<dbReference type="NCBIfam" id="TIGR00172">
    <property type="entry name" value="maf"/>
    <property type="match status" value="1"/>
</dbReference>
<evidence type="ECO:0000313" key="4">
    <source>
        <dbReference type="EMBL" id="MST56855.1"/>
    </source>
</evidence>
<keyword evidence="5" id="KW-1185">Reference proteome</keyword>